<protein>
    <submittedName>
        <fullName evidence="1">Uncharacterized protein</fullName>
    </submittedName>
</protein>
<gene>
    <name evidence="2" type="ORF">HFQ381_LOCUS15673</name>
    <name evidence="1" type="ORF">LUA448_LOCUS19715</name>
</gene>
<dbReference type="Proteomes" id="UP000663851">
    <property type="component" value="Unassembled WGS sequence"/>
</dbReference>
<dbReference type="EMBL" id="CAJOBO010001075">
    <property type="protein sequence ID" value="CAF4334393.1"/>
    <property type="molecule type" value="Genomic_DNA"/>
</dbReference>
<dbReference type="Proteomes" id="UP000663833">
    <property type="component" value="Unassembled WGS sequence"/>
</dbReference>
<reference evidence="1" key="1">
    <citation type="submission" date="2021-02" db="EMBL/GenBank/DDBJ databases">
        <authorList>
            <person name="Nowell W R."/>
        </authorList>
    </citation>
    <scope>NUCLEOTIDE SEQUENCE</scope>
</reference>
<name>A0A818BSZ6_9BILA</name>
<comment type="caution">
    <text evidence="1">The sequence shown here is derived from an EMBL/GenBank/DDBJ whole genome shotgun (WGS) entry which is preliminary data.</text>
</comment>
<dbReference type="AlphaFoldDB" id="A0A818BSZ6"/>
<evidence type="ECO:0000313" key="3">
    <source>
        <dbReference type="Proteomes" id="UP000663833"/>
    </source>
</evidence>
<organism evidence="1 3">
    <name type="scientific">Rotaria socialis</name>
    <dbReference type="NCBI Taxonomy" id="392032"/>
    <lineage>
        <taxon>Eukaryota</taxon>
        <taxon>Metazoa</taxon>
        <taxon>Spiralia</taxon>
        <taxon>Gnathifera</taxon>
        <taxon>Rotifera</taxon>
        <taxon>Eurotatoria</taxon>
        <taxon>Bdelloidea</taxon>
        <taxon>Philodinida</taxon>
        <taxon>Philodinidae</taxon>
        <taxon>Rotaria</taxon>
    </lineage>
</organism>
<proteinExistence type="predicted"/>
<evidence type="ECO:0000313" key="2">
    <source>
        <dbReference type="EMBL" id="CAF4334393.1"/>
    </source>
</evidence>
<dbReference type="EMBL" id="CAJNYD010002533">
    <property type="protein sequence ID" value="CAF3424123.1"/>
    <property type="molecule type" value="Genomic_DNA"/>
</dbReference>
<evidence type="ECO:0000313" key="1">
    <source>
        <dbReference type="EMBL" id="CAF3424123.1"/>
    </source>
</evidence>
<accession>A0A818BSZ6</accession>
<sequence length="422" mass="48282">MKRVLDMRKYYRDTQSNVGPLCLNIKPISAPTKDLSDDSDNYSLTDVSSIVETKSSLINCDQTPKFNHASIESRSTTQIDSSTYDQNVLDDQLSQSLFDYANSFNLDQSVYSIVDLKNQLDSTNLIKKPSAKQRTQLSANCIIPSLVENTQWKKQKSYDHFKYDSQLKRSIQQDLTKLIPSNFFSMKTNKDSGGDDDDNQYSDENTTIPDGSKFEWEYLSDAIDHSNKSSKISLQNSPITTNSNHMNSNYLKDFQELPSANFTKTFSTSPIIICEKTKQFNIDKHKQDQLLHEYTSLIRPAHIIVREIFYKSSPVNPSISADNLPSFLTASSKPCSVPKPCIHSKHKLIYEPISLARNKLHTADDQSQKIIIEYDHVNVNVDKTVRQRKEIKRVNPNQYIQQYGNSLYTNEVFRNLLTKIIA</sequence>